<dbReference type="EMBL" id="JACHEX010000003">
    <property type="protein sequence ID" value="MBB6062768.1"/>
    <property type="molecule type" value="Genomic_DNA"/>
</dbReference>
<dbReference type="NCBIfam" id="TIGR00305">
    <property type="entry name" value="putative toxin-antitoxin system toxin component, PIN family"/>
    <property type="match status" value="1"/>
</dbReference>
<sequence>MKVVVDTNVIVSGILKPESPLAKILNLVLSEKLLICADSRIISEYRNVLLREK</sequence>
<organism evidence="2 3">
    <name type="scientific">Thermosipho japonicus</name>
    <dbReference type="NCBI Taxonomy" id="90323"/>
    <lineage>
        <taxon>Bacteria</taxon>
        <taxon>Thermotogati</taxon>
        <taxon>Thermotogota</taxon>
        <taxon>Thermotogae</taxon>
        <taxon>Thermotogales</taxon>
        <taxon>Fervidobacteriaceae</taxon>
        <taxon>Thermosipho</taxon>
    </lineage>
</organism>
<dbReference type="InterPro" id="IPR002850">
    <property type="entry name" value="PIN_toxin-like"/>
</dbReference>
<dbReference type="InterPro" id="IPR002716">
    <property type="entry name" value="PIN_dom"/>
</dbReference>
<dbReference type="RefSeq" id="WP_184619409.1">
    <property type="nucleotide sequence ID" value="NZ_JACHEX010000003.1"/>
</dbReference>
<gene>
    <name evidence="2" type="ORF">HNP65_001220</name>
</gene>
<dbReference type="Proteomes" id="UP000555828">
    <property type="component" value="Unassembled WGS sequence"/>
</dbReference>
<feature type="domain" description="PIN" evidence="1">
    <location>
        <begin position="2"/>
        <end position="52"/>
    </location>
</feature>
<keyword evidence="3" id="KW-1185">Reference proteome</keyword>
<accession>A0A841GSV1</accession>
<dbReference type="InterPro" id="IPR029060">
    <property type="entry name" value="PIN-like_dom_sf"/>
</dbReference>
<evidence type="ECO:0000313" key="2">
    <source>
        <dbReference type="EMBL" id="MBB6062768.1"/>
    </source>
</evidence>
<dbReference type="AlphaFoldDB" id="A0A841GSV1"/>
<reference evidence="2 3" key="1">
    <citation type="submission" date="2020-08" db="EMBL/GenBank/DDBJ databases">
        <title>Genomic Encyclopedia of Type Strains, Phase IV (KMG-IV): sequencing the most valuable type-strain genomes for metagenomic binning, comparative biology and taxonomic classification.</title>
        <authorList>
            <person name="Goeker M."/>
        </authorList>
    </citation>
    <scope>NUCLEOTIDE SEQUENCE [LARGE SCALE GENOMIC DNA]</scope>
    <source>
        <strain evidence="2 3">DSM 13481</strain>
    </source>
</reference>
<dbReference type="SUPFAM" id="SSF88723">
    <property type="entry name" value="PIN domain-like"/>
    <property type="match status" value="1"/>
</dbReference>
<name>A0A841GSV1_9BACT</name>
<protein>
    <submittedName>
        <fullName evidence="2">Putative PIN family toxin of toxin-antitoxin system</fullName>
    </submittedName>
</protein>
<evidence type="ECO:0000259" key="1">
    <source>
        <dbReference type="Pfam" id="PF13470"/>
    </source>
</evidence>
<comment type="caution">
    <text evidence="2">The sequence shown here is derived from an EMBL/GenBank/DDBJ whole genome shotgun (WGS) entry which is preliminary data.</text>
</comment>
<evidence type="ECO:0000313" key="3">
    <source>
        <dbReference type="Proteomes" id="UP000555828"/>
    </source>
</evidence>
<dbReference type="Pfam" id="PF13470">
    <property type="entry name" value="PIN_3"/>
    <property type="match status" value="1"/>
</dbReference>
<proteinExistence type="predicted"/>